<organism evidence="1 2">
    <name type="scientific">Pseudonocardia yunnanensis</name>
    <dbReference type="NCBI Taxonomy" id="58107"/>
    <lineage>
        <taxon>Bacteria</taxon>
        <taxon>Bacillati</taxon>
        <taxon>Actinomycetota</taxon>
        <taxon>Actinomycetes</taxon>
        <taxon>Pseudonocardiales</taxon>
        <taxon>Pseudonocardiaceae</taxon>
        <taxon>Pseudonocardia</taxon>
    </lineage>
</organism>
<dbReference type="Proteomes" id="UP001597114">
    <property type="component" value="Unassembled WGS sequence"/>
</dbReference>
<reference evidence="2" key="1">
    <citation type="journal article" date="2019" name="Int. J. Syst. Evol. Microbiol.">
        <title>The Global Catalogue of Microorganisms (GCM) 10K type strain sequencing project: providing services to taxonomists for standard genome sequencing and annotation.</title>
        <authorList>
            <consortium name="The Broad Institute Genomics Platform"/>
            <consortium name="The Broad Institute Genome Sequencing Center for Infectious Disease"/>
            <person name="Wu L."/>
            <person name="Ma J."/>
        </authorList>
    </citation>
    <scope>NUCLEOTIDE SEQUENCE [LARGE SCALE GENOMIC DNA]</scope>
    <source>
        <strain evidence="2">CCM 7043</strain>
    </source>
</reference>
<evidence type="ECO:0000313" key="1">
    <source>
        <dbReference type="EMBL" id="MFD1522709.1"/>
    </source>
</evidence>
<dbReference type="RefSeq" id="WP_379659344.1">
    <property type="nucleotide sequence ID" value="NZ_JBHUCO010000047.1"/>
</dbReference>
<accession>A0ABW4F5N2</accession>
<sequence>MRFVARVGMALLLIFKSHGGDEFMSGRENMSSPFGDERLPGLQRRMVLKAGLGTAAATAFGALTS</sequence>
<name>A0ABW4F5N2_9PSEU</name>
<evidence type="ECO:0000313" key="2">
    <source>
        <dbReference type="Proteomes" id="UP001597114"/>
    </source>
</evidence>
<proteinExistence type="predicted"/>
<keyword evidence="2" id="KW-1185">Reference proteome</keyword>
<protein>
    <recommendedName>
        <fullName evidence="3">Twin-arginine translocation signal domain-containing protein</fullName>
    </recommendedName>
</protein>
<comment type="caution">
    <text evidence="1">The sequence shown here is derived from an EMBL/GenBank/DDBJ whole genome shotgun (WGS) entry which is preliminary data.</text>
</comment>
<gene>
    <name evidence="1" type="ORF">ACFSJD_34810</name>
</gene>
<dbReference type="EMBL" id="JBHUCO010000047">
    <property type="protein sequence ID" value="MFD1522709.1"/>
    <property type="molecule type" value="Genomic_DNA"/>
</dbReference>
<feature type="non-terminal residue" evidence="1">
    <location>
        <position position="65"/>
    </location>
</feature>
<evidence type="ECO:0008006" key="3">
    <source>
        <dbReference type="Google" id="ProtNLM"/>
    </source>
</evidence>